<keyword evidence="2" id="KW-1185">Reference proteome</keyword>
<proteinExistence type="predicted"/>
<dbReference type="RefSeq" id="WP_026848363.1">
    <property type="nucleotide sequence ID" value="NZ_CP011454.1"/>
</dbReference>
<dbReference type="PANTHER" id="PTHR21521:SF0">
    <property type="entry name" value="AMUN, ISOFORM A"/>
    <property type="match status" value="1"/>
</dbReference>
<reference evidence="1 2" key="1">
    <citation type="journal article" date="2014" name="Proc. Natl. Acad. Sci. U.S.A.">
        <title>Functional type 2 photosynthetic reaction centers found in the rare bacterial phylum Gemmatimonadetes.</title>
        <authorList>
            <person name="Zeng Y."/>
            <person name="Feng F."/>
            <person name="Medova H."/>
            <person name="Dean J."/>
            <person name="Koblizek M."/>
        </authorList>
    </citation>
    <scope>NUCLEOTIDE SEQUENCE [LARGE SCALE GENOMIC DNA]</scope>
    <source>
        <strain evidence="1 2">AP64</strain>
    </source>
</reference>
<dbReference type="AlphaFoldDB" id="A0A143BMS6"/>
<reference evidence="1 2" key="2">
    <citation type="journal article" date="2016" name="Environ. Microbiol. Rep.">
        <title>Metagenomic evidence for the presence of phototrophic Gemmatimonadetes bacteria in diverse environments.</title>
        <authorList>
            <person name="Zeng Y."/>
            <person name="Baumbach J."/>
            <person name="Barbosa E.G."/>
            <person name="Azevedo V."/>
            <person name="Zhang C."/>
            <person name="Koblizek M."/>
        </authorList>
    </citation>
    <scope>NUCLEOTIDE SEQUENCE [LARGE SCALE GENOMIC DNA]</scope>
    <source>
        <strain evidence="1 2">AP64</strain>
    </source>
</reference>
<sequence>MTDLAKLPLWRSSNLSAWREALDGYDQAIAALANRKLPEHDQWYRHELPAVMAARSPGYVTHDEMVRITEWKMLRGVWRAPNLVLVKNNPPGAVEDATRTASALLDTPPKALAAVVTLGGVGPATASAVLAVMMPERFPFFDEIVTGQVAPHVDGMGQIAWTAVYYRKYALALIQRAVALGEGWHATMVERALWAHGVNAGARV</sequence>
<organism evidence="1 2">
    <name type="scientific">Gemmatimonas phototrophica</name>
    <dbReference type="NCBI Taxonomy" id="1379270"/>
    <lineage>
        <taxon>Bacteria</taxon>
        <taxon>Pseudomonadati</taxon>
        <taxon>Gemmatimonadota</taxon>
        <taxon>Gemmatimonadia</taxon>
        <taxon>Gemmatimonadales</taxon>
        <taxon>Gemmatimonadaceae</taxon>
        <taxon>Gemmatimonas</taxon>
    </lineage>
</organism>
<gene>
    <name evidence="1" type="ORF">GEMMAAP_16180</name>
</gene>
<name>A0A143BMS6_9BACT</name>
<dbReference type="OrthoDB" id="9835186at2"/>
<dbReference type="Proteomes" id="UP000076404">
    <property type="component" value="Chromosome"/>
</dbReference>
<dbReference type="EMBL" id="CP011454">
    <property type="protein sequence ID" value="AMW05913.1"/>
    <property type="molecule type" value="Genomic_DNA"/>
</dbReference>
<dbReference type="STRING" id="1379270.GEMMAAP_16180"/>
<evidence type="ECO:0000313" key="1">
    <source>
        <dbReference type="EMBL" id="AMW05913.1"/>
    </source>
</evidence>
<protein>
    <submittedName>
        <fullName evidence="1">Uncharacterized protein</fullName>
    </submittedName>
</protein>
<accession>A0A143BMS6</accession>
<dbReference type="PANTHER" id="PTHR21521">
    <property type="entry name" value="AMUN, ISOFORM A"/>
    <property type="match status" value="1"/>
</dbReference>
<dbReference type="eggNOG" id="ENOG50340YA">
    <property type="taxonomic scope" value="Bacteria"/>
</dbReference>
<dbReference type="KEGG" id="gph:GEMMAAP_16180"/>
<evidence type="ECO:0000313" key="2">
    <source>
        <dbReference type="Proteomes" id="UP000076404"/>
    </source>
</evidence>